<dbReference type="PANTHER" id="PTHR11361:SF34">
    <property type="entry name" value="DNA MISMATCH REPAIR PROTEIN MSH1, MITOCHONDRIAL"/>
    <property type="match status" value="1"/>
</dbReference>
<evidence type="ECO:0000256" key="7">
    <source>
        <dbReference type="ARBA" id="ARBA00023204"/>
    </source>
</evidence>
<evidence type="ECO:0000313" key="14">
    <source>
        <dbReference type="Proteomes" id="UP000242520"/>
    </source>
</evidence>
<evidence type="ECO:0000256" key="9">
    <source>
        <dbReference type="HAMAP-Rule" id="MF_00096"/>
    </source>
</evidence>
<dbReference type="NCBIfam" id="TIGR01070">
    <property type="entry name" value="mutS1"/>
    <property type="match status" value="1"/>
</dbReference>
<dbReference type="InterPro" id="IPR036678">
    <property type="entry name" value="MutS_con_dom_sf"/>
</dbReference>
<dbReference type="FunFam" id="3.40.50.300:FF:000870">
    <property type="entry name" value="MutS protein homolog 4"/>
    <property type="match status" value="1"/>
</dbReference>
<dbReference type="AlphaFoldDB" id="A0A1M5P1B7"/>
<dbReference type="InterPro" id="IPR005748">
    <property type="entry name" value="DNA_mismatch_repair_MutS"/>
</dbReference>
<evidence type="ECO:0000259" key="12">
    <source>
        <dbReference type="PROSITE" id="PS00486"/>
    </source>
</evidence>
<keyword evidence="3 9" id="KW-0547">Nucleotide-binding</keyword>
<dbReference type="Proteomes" id="UP000242520">
    <property type="component" value="Unassembled WGS sequence"/>
</dbReference>
<dbReference type="STRING" id="1123350.SAMN02744040_00318"/>
<dbReference type="GO" id="GO:0006298">
    <property type="term" value="P:mismatch repair"/>
    <property type="evidence" value="ECO:0007669"/>
    <property type="project" value="UniProtKB-UniRule"/>
</dbReference>
<dbReference type="Pfam" id="PF05192">
    <property type="entry name" value="MutS_III"/>
    <property type="match status" value="1"/>
</dbReference>
<accession>A0A1M5P1B7</accession>
<dbReference type="EMBL" id="FQXH01000005">
    <property type="protein sequence ID" value="SHG95219.1"/>
    <property type="molecule type" value="Genomic_DNA"/>
</dbReference>
<dbReference type="GO" id="GO:0005524">
    <property type="term" value="F:ATP binding"/>
    <property type="evidence" value="ECO:0007669"/>
    <property type="project" value="UniProtKB-UniRule"/>
</dbReference>
<reference evidence="14" key="1">
    <citation type="submission" date="2016-11" db="EMBL/GenBank/DDBJ databases">
        <authorList>
            <person name="Varghese N."/>
            <person name="Submissions S."/>
        </authorList>
    </citation>
    <scope>NUCLEOTIDE SEQUENCE [LARGE SCALE GENOMIC DNA]</scope>
    <source>
        <strain evidence="14">DSM 15285</strain>
    </source>
</reference>
<dbReference type="InterPro" id="IPR036187">
    <property type="entry name" value="DNA_mismatch_repair_MutS_sf"/>
</dbReference>
<dbReference type="PROSITE" id="PS00486">
    <property type="entry name" value="DNA_MISMATCH_REPAIR_2"/>
    <property type="match status" value="1"/>
</dbReference>
<dbReference type="FunFam" id="1.10.1420.10:FF:000001">
    <property type="entry name" value="DNA mismatch repair protein MutS"/>
    <property type="match status" value="1"/>
</dbReference>
<organism evidence="13 14">
    <name type="scientific">Tepidibacter thalassicus DSM 15285</name>
    <dbReference type="NCBI Taxonomy" id="1123350"/>
    <lineage>
        <taxon>Bacteria</taxon>
        <taxon>Bacillati</taxon>
        <taxon>Bacillota</taxon>
        <taxon>Clostridia</taxon>
        <taxon>Peptostreptococcales</taxon>
        <taxon>Peptostreptococcaceae</taxon>
        <taxon>Tepidibacter</taxon>
    </lineage>
</organism>
<keyword evidence="7 9" id="KW-0234">DNA repair</keyword>
<evidence type="ECO:0000256" key="11">
    <source>
        <dbReference type="SAM" id="Coils"/>
    </source>
</evidence>
<comment type="function">
    <text evidence="8 9">This protein is involved in the repair of mismatches in DNA. It is possible that it carries out the mismatch recognition step. This protein has a weak ATPase activity.</text>
</comment>
<dbReference type="SUPFAM" id="SSF52540">
    <property type="entry name" value="P-loop containing nucleoside triphosphate hydrolases"/>
    <property type="match status" value="1"/>
</dbReference>
<keyword evidence="4 9" id="KW-0227">DNA damage</keyword>
<dbReference type="InterPro" id="IPR007861">
    <property type="entry name" value="DNA_mismatch_repair_MutS_clamp"/>
</dbReference>
<evidence type="ECO:0000256" key="8">
    <source>
        <dbReference type="ARBA" id="ARBA00024647"/>
    </source>
</evidence>
<dbReference type="Gene3D" id="3.40.1170.10">
    <property type="entry name" value="DNA repair protein MutS, domain I"/>
    <property type="match status" value="1"/>
</dbReference>
<comment type="similarity">
    <text evidence="1 9 10">Belongs to the DNA mismatch repair MutS family.</text>
</comment>
<dbReference type="Pfam" id="PF05188">
    <property type="entry name" value="MutS_II"/>
    <property type="match status" value="1"/>
</dbReference>
<evidence type="ECO:0000256" key="2">
    <source>
        <dbReference type="ARBA" id="ARBA00021982"/>
    </source>
</evidence>
<dbReference type="InterPro" id="IPR000432">
    <property type="entry name" value="DNA_mismatch_repair_MutS_C"/>
</dbReference>
<evidence type="ECO:0000256" key="4">
    <source>
        <dbReference type="ARBA" id="ARBA00022763"/>
    </source>
</evidence>
<dbReference type="InterPro" id="IPR007860">
    <property type="entry name" value="DNA_mmatch_repair_MutS_con_dom"/>
</dbReference>
<sequence length="877" mass="100861">MKKVTPMMRQYLEIKKNYKDSILFFRLGDFYEMFFEDAIIASRVLEIALTGRDCGLEERAPMCGVPYHSSNSYISKLIENGYKVAICEQVEDPSTSKGIVKREVIRVISPGTVMEENLLDNKKNNYLMSIYKNNDKLGVSYIDITTGDCYATIIEEQNLIEEIAKVQPREIIYSDDVLNQKLDKISILNNIYLNKKSSCYYSLDEDILFKYFTKEYIEKLNLLNTVEIKYSLIGLLNYIFNTQKQITSNINNINIYKSKDYMSIDIFTRTNLELTQTLRNKQKKGSLLYVLDKTNTAMGGRLLRKWIEQPLVNKEKIEKRLNLIEEIKDNFNLREDISEELKNIYDIERLCGKIAFEKINPKEMISLKESIEKIPNVKNILLNSDTKHIKSLANEIDELKDIHLLIDNSILNEPSITLKDGNIIKSSFDERVKNLRELTTNGTYLIKEIETREKEKTGIKSLKIGFNKVFGYYIEITKANLKQFQVPSNYIRKQTLSNSERFITDELKQIEEKILNAEEKIKELEYELFINIRTEVYKNINRIQKVAKIIAYIDVLNCFAKVAYENNYCKPNINTSGKLSILNGRHPVVESIIGEENFVPNDTELDTDNFKIGIITGPNMAGKSTYMRQVSLITLLAHIGSFVPAQNADIPIVDRIFTRVGASDDLSQGQSTFMVEMTEVSHILKNATKNSLVILDEIGRGTSTYDGLSLAWAIVEYINEKIGCKTLFATHYHELTELENKFKGIKNYCVAVEEKGEDIIFLRKIIRGGSDQSYGIHVAKLANLPCEIIKRANEILKDLEKNDIIEKNINSSEVAITNQNFSDKNEELKQINFLNYEKENILKEIKSLNIINMTPIEAMNVLYNLQNKVKAIGDDTL</sequence>
<dbReference type="Gene3D" id="1.10.1420.10">
    <property type="match status" value="2"/>
</dbReference>
<keyword evidence="6 9" id="KW-0238">DNA-binding</keyword>
<dbReference type="PIRSF" id="PIRSF037677">
    <property type="entry name" value="DNA_mis_repair_Msh6"/>
    <property type="match status" value="1"/>
</dbReference>
<name>A0A1M5P1B7_9FIRM</name>
<dbReference type="CDD" id="cd03284">
    <property type="entry name" value="ABC_MutS1"/>
    <property type="match status" value="1"/>
</dbReference>
<gene>
    <name evidence="9" type="primary">mutS</name>
    <name evidence="13" type="ORF">SAMN02744040_00318</name>
</gene>
<dbReference type="Gene3D" id="3.30.420.110">
    <property type="entry name" value="MutS, connector domain"/>
    <property type="match status" value="1"/>
</dbReference>
<dbReference type="GO" id="GO:0005829">
    <property type="term" value="C:cytosol"/>
    <property type="evidence" value="ECO:0007669"/>
    <property type="project" value="TreeGrafter"/>
</dbReference>
<dbReference type="SMART" id="SM00533">
    <property type="entry name" value="MUTSd"/>
    <property type="match status" value="1"/>
</dbReference>
<dbReference type="SMART" id="SM00534">
    <property type="entry name" value="MUTSac"/>
    <property type="match status" value="1"/>
</dbReference>
<dbReference type="SUPFAM" id="SSF48334">
    <property type="entry name" value="DNA repair protein MutS, domain III"/>
    <property type="match status" value="1"/>
</dbReference>
<evidence type="ECO:0000313" key="13">
    <source>
        <dbReference type="EMBL" id="SHG95219.1"/>
    </source>
</evidence>
<dbReference type="Gene3D" id="3.40.50.300">
    <property type="entry name" value="P-loop containing nucleotide triphosphate hydrolases"/>
    <property type="match status" value="1"/>
</dbReference>
<evidence type="ECO:0000256" key="10">
    <source>
        <dbReference type="RuleBase" id="RU003756"/>
    </source>
</evidence>
<dbReference type="PANTHER" id="PTHR11361">
    <property type="entry name" value="DNA MISMATCH REPAIR PROTEIN MUTS FAMILY MEMBER"/>
    <property type="match status" value="1"/>
</dbReference>
<dbReference type="GO" id="GO:0140664">
    <property type="term" value="F:ATP-dependent DNA damage sensor activity"/>
    <property type="evidence" value="ECO:0007669"/>
    <property type="project" value="InterPro"/>
</dbReference>
<dbReference type="GO" id="GO:0003684">
    <property type="term" value="F:damaged DNA binding"/>
    <property type="evidence" value="ECO:0007669"/>
    <property type="project" value="UniProtKB-UniRule"/>
</dbReference>
<keyword evidence="14" id="KW-1185">Reference proteome</keyword>
<dbReference type="InterPro" id="IPR007695">
    <property type="entry name" value="DNA_mismatch_repair_MutS-lik_N"/>
</dbReference>
<dbReference type="SUPFAM" id="SSF53150">
    <property type="entry name" value="DNA repair protein MutS, domain II"/>
    <property type="match status" value="1"/>
</dbReference>
<evidence type="ECO:0000256" key="1">
    <source>
        <dbReference type="ARBA" id="ARBA00006271"/>
    </source>
</evidence>
<evidence type="ECO:0000256" key="5">
    <source>
        <dbReference type="ARBA" id="ARBA00022840"/>
    </source>
</evidence>
<dbReference type="InterPro" id="IPR027417">
    <property type="entry name" value="P-loop_NTPase"/>
</dbReference>
<dbReference type="InterPro" id="IPR016151">
    <property type="entry name" value="DNA_mismatch_repair_MutS_N"/>
</dbReference>
<protein>
    <recommendedName>
        <fullName evidence="2 9">DNA mismatch repair protein MutS</fullName>
    </recommendedName>
</protein>
<feature type="binding site" evidence="9">
    <location>
        <begin position="617"/>
        <end position="624"/>
    </location>
    <ligand>
        <name>ATP</name>
        <dbReference type="ChEBI" id="CHEBI:30616"/>
    </ligand>
</feature>
<feature type="domain" description="DNA mismatch repair proteins mutS family" evidence="12">
    <location>
        <begin position="691"/>
        <end position="707"/>
    </location>
</feature>
<dbReference type="GO" id="GO:0030983">
    <property type="term" value="F:mismatched DNA binding"/>
    <property type="evidence" value="ECO:0007669"/>
    <property type="project" value="InterPro"/>
</dbReference>
<dbReference type="Pfam" id="PF00488">
    <property type="entry name" value="MutS_V"/>
    <property type="match status" value="1"/>
</dbReference>
<keyword evidence="11" id="KW-0175">Coiled coil</keyword>
<dbReference type="Pfam" id="PF01624">
    <property type="entry name" value="MutS_I"/>
    <property type="match status" value="1"/>
</dbReference>
<proteinExistence type="inferred from homology"/>
<evidence type="ECO:0000256" key="6">
    <source>
        <dbReference type="ARBA" id="ARBA00023125"/>
    </source>
</evidence>
<dbReference type="InterPro" id="IPR045076">
    <property type="entry name" value="MutS"/>
</dbReference>
<evidence type="ECO:0000256" key="3">
    <source>
        <dbReference type="ARBA" id="ARBA00022741"/>
    </source>
</evidence>
<feature type="coiled-coil region" evidence="11">
    <location>
        <begin position="500"/>
        <end position="527"/>
    </location>
</feature>
<dbReference type="FunFam" id="3.40.1170.10:FF:000001">
    <property type="entry name" value="DNA mismatch repair protein MutS"/>
    <property type="match status" value="1"/>
</dbReference>
<dbReference type="NCBIfam" id="NF003810">
    <property type="entry name" value="PRK05399.1"/>
    <property type="match status" value="1"/>
</dbReference>
<dbReference type="Pfam" id="PF05190">
    <property type="entry name" value="MutS_IV"/>
    <property type="match status" value="1"/>
</dbReference>
<dbReference type="HAMAP" id="MF_00096">
    <property type="entry name" value="MutS"/>
    <property type="match status" value="1"/>
</dbReference>
<dbReference type="InterPro" id="IPR017261">
    <property type="entry name" value="DNA_mismatch_repair_MutS/MSH"/>
</dbReference>
<keyword evidence="5 9" id="KW-0067">ATP-binding</keyword>
<dbReference type="SUPFAM" id="SSF55271">
    <property type="entry name" value="DNA repair protein MutS, domain I"/>
    <property type="match status" value="1"/>
</dbReference>
<dbReference type="InterPro" id="IPR007696">
    <property type="entry name" value="DNA_mismatch_repair_MutS_core"/>
</dbReference>